<feature type="transmembrane region" description="Helical" evidence="13">
    <location>
        <begin position="164"/>
        <end position="185"/>
    </location>
</feature>
<feature type="transmembrane region" description="Helical" evidence="13">
    <location>
        <begin position="43"/>
        <end position="68"/>
    </location>
</feature>
<name>A0A840J8C0_9PSEU</name>
<evidence type="ECO:0000256" key="1">
    <source>
        <dbReference type="ARBA" id="ARBA00004477"/>
    </source>
</evidence>
<keyword evidence="8 13" id="KW-0812">Transmembrane</keyword>
<dbReference type="EMBL" id="JACHMG010000001">
    <property type="protein sequence ID" value="MBB4689845.1"/>
    <property type="molecule type" value="Genomic_DNA"/>
</dbReference>
<evidence type="ECO:0000256" key="3">
    <source>
        <dbReference type="ARBA" id="ARBA00004687"/>
    </source>
</evidence>
<dbReference type="InterPro" id="IPR007315">
    <property type="entry name" value="PIG-V/Gpi18"/>
</dbReference>
<evidence type="ECO:0000256" key="10">
    <source>
        <dbReference type="ARBA" id="ARBA00022989"/>
    </source>
</evidence>
<comment type="pathway">
    <text evidence="3">Glycolipid biosynthesis; glycosylphosphatidylinositol-anchor biosynthesis.</text>
</comment>
<keyword evidence="11 13" id="KW-0472">Membrane</keyword>
<evidence type="ECO:0000256" key="9">
    <source>
        <dbReference type="ARBA" id="ARBA00022824"/>
    </source>
</evidence>
<evidence type="ECO:0000256" key="11">
    <source>
        <dbReference type="ARBA" id="ARBA00023136"/>
    </source>
</evidence>
<keyword evidence="7" id="KW-0808">Transferase</keyword>
<comment type="caution">
    <text evidence="14">The sequence shown here is derived from an EMBL/GenBank/DDBJ whole genome shotgun (WGS) entry which is preliminary data.</text>
</comment>
<dbReference type="Proteomes" id="UP000581769">
    <property type="component" value="Unassembled WGS sequence"/>
</dbReference>
<feature type="transmembrane region" description="Helical" evidence="13">
    <location>
        <begin position="380"/>
        <end position="402"/>
    </location>
</feature>
<organism evidence="14 15">
    <name type="scientific">Amycolatopsis jiangsuensis</name>
    <dbReference type="NCBI Taxonomy" id="1181879"/>
    <lineage>
        <taxon>Bacteria</taxon>
        <taxon>Bacillati</taxon>
        <taxon>Actinomycetota</taxon>
        <taxon>Actinomycetes</taxon>
        <taxon>Pseudonocardiales</taxon>
        <taxon>Pseudonocardiaceae</taxon>
        <taxon>Amycolatopsis</taxon>
    </lineage>
</organism>
<dbReference type="RefSeq" id="WP_312874079.1">
    <property type="nucleotide sequence ID" value="NZ_JACHMG010000001.1"/>
</dbReference>
<dbReference type="GO" id="GO:0005886">
    <property type="term" value="C:plasma membrane"/>
    <property type="evidence" value="ECO:0007669"/>
    <property type="project" value="UniProtKB-SubCell"/>
</dbReference>
<dbReference type="GO" id="GO:0004376">
    <property type="term" value="F:GPI mannosyltransferase activity"/>
    <property type="evidence" value="ECO:0007669"/>
    <property type="project" value="InterPro"/>
</dbReference>
<dbReference type="PANTHER" id="PTHR12468:SF2">
    <property type="entry name" value="GPI MANNOSYLTRANSFERASE 2"/>
    <property type="match status" value="1"/>
</dbReference>
<protein>
    <recommendedName>
        <fullName evidence="16">Dolichyl-phosphate-mannose-protein mannosyltransferase</fullName>
    </recommendedName>
</protein>
<evidence type="ECO:0000256" key="13">
    <source>
        <dbReference type="SAM" id="Phobius"/>
    </source>
</evidence>
<proteinExistence type="inferred from homology"/>
<dbReference type="InterPro" id="IPR018584">
    <property type="entry name" value="GT87"/>
</dbReference>
<keyword evidence="6" id="KW-0328">Glycosyltransferase</keyword>
<feature type="transmembrane region" description="Helical" evidence="13">
    <location>
        <begin position="333"/>
        <end position="351"/>
    </location>
</feature>
<evidence type="ECO:0000313" key="14">
    <source>
        <dbReference type="EMBL" id="MBB4689845.1"/>
    </source>
</evidence>
<dbReference type="AlphaFoldDB" id="A0A840J8C0"/>
<feature type="transmembrane region" description="Helical" evidence="13">
    <location>
        <begin position="357"/>
        <end position="373"/>
    </location>
</feature>
<keyword evidence="9" id="KW-0256">Endoplasmic reticulum</keyword>
<evidence type="ECO:0000256" key="7">
    <source>
        <dbReference type="ARBA" id="ARBA00022679"/>
    </source>
</evidence>
<reference evidence="14 15" key="1">
    <citation type="submission" date="2020-08" db="EMBL/GenBank/DDBJ databases">
        <title>Sequencing the genomes of 1000 actinobacteria strains.</title>
        <authorList>
            <person name="Klenk H.-P."/>
        </authorList>
    </citation>
    <scope>NUCLEOTIDE SEQUENCE [LARGE SCALE GENOMIC DNA]</scope>
    <source>
        <strain evidence="14 15">DSM 45859</strain>
    </source>
</reference>
<comment type="similarity">
    <text evidence="12">Belongs to the glycosyltransferase 87 family.</text>
</comment>
<feature type="transmembrane region" description="Helical" evidence="13">
    <location>
        <begin position="130"/>
        <end position="152"/>
    </location>
</feature>
<evidence type="ECO:0000256" key="4">
    <source>
        <dbReference type="ARBA" id="ARBA00022475"/>
    </source>
</evidence>
<comment type="subcellular location">
    <subcellularLocation>
        <location evidence="2">Cell membrane</location>
        <topology evidence="2">Multi-pass membrane protein</topology>
    </subcellularLocation>
    <subcellularLocation>
        <location evidence="1">Endoplasmic reticulum membrane</location>
        <topology evidence="1">Multi-pass membrane protein</topology>
    </subcellularLocation>
</comment>
<dbReference type="GO" id="GO:0006506">
    <property type="term" value="P:GPI anchor biosynthetic process"/>
    <property type="evidence" value="ECO:0007669"/>
    <property type="project" value="UniProtKB-UniPathway"/>
</dbReference>
<feature type="transmembrane region" description="Helical" evidence="13">
    <location>
        <begin position="205"/>
        <end position="237"/>
    </location>
</feature>
<evidence type="ECO:0000256" key="5">
    <source>
        <dbReference type="ARBA" id="ARBA00022502"/>
    </source>
</evidence>
<feature type="transmembrane region" description="Helical" evidence="13">
    <location>
        <begin position="244"/>
        <end position="263"/>
    </location>
</feature>
<evidence type="ECO:0000256" key="12">
    <source>
        <dbReference type="ARBA" id="ARBA00024033"/>
    </source>
</evidence>
<accession>A0A840J8C0</accession>
<keyword evidence="5" id="KW-0337">GPI-anchor biosynthesis</keyword>
<gene>
    <name evidence="14" type="ORF">BJY18_007330</name>
</gene>
<sequence>MTEADRSGLLLKLPASTIITSPPPDTGLLQTTRRRFEGWSRSGYARAAGLFLAVRVVSVAVLAGMSAYRNLPFGDRLRSWDGWWYLQIAEHNYAGVQNPLDIDGNAFADAPYGFFPLYPMLISLVGKTGLPLPAAGVVVSTLAGVAAACALYRIGRLVASPRAGLVLVVLWSGAPMAITESMVYTEALFTALAAWALVGVLERNWALAGVATMFAGFTRSVACVLIVVVVFAAVLAAWRGERRWPALGAAVLAPIGLVGYWGFVAARTGSWAGWQDIELRGWNTRFDWGREAIEWIPRTLLRPDGAFPTLVALLVIAAVVLAVVSIRRLSWPLAAYGLGALLLVLCSAGLPFAKVRFLLPAFVLLIPIALGLAKRRKSTAVAVLAAYVLAGAWFSAYSLTVWKYAI</sequence>
<evidence type="ECO:0000256" key="2">
    <source>
        <dbReference type="ARBA" id="ARBA00004651"/>
    </source>
</evidence>
<evidence type="ECO:0000256" key="6">
    <source>
        <dbReference type="ARBA" id="ARBA00022676"/>
    </source>
</evidence>
<dbReference type="UniPathway" id="UPA00196"/>
<evidence type="ECO:0000313" key="15">
    <source>
        <dbReference type="Proteomes" id="UP000581769"/>
    </source>
</evidence>
<evidence type="ECO:0000256" key="8">
    <source>
        <dbReference type="ARBA" id="ARBA00022692"/>
    </source>
</evidence>
<feature type="transmembrane region" description="Helical" evidence="13">
    <location>
        <begin position="305"/>
        <end position="326"/>
    </location>
</feature>
<dbReference type="PANTHER" id="PTHR12468">
    <property type="entry name" value="GPI MANNOSYLTRANSFERASE 2"/>
    <property type="match status" value="1"/>
</dbReference>
<keyword evidence="10 13" id="KW-1133">Transmembrane helix</keyword>
<evidence type="ECO:0008006" key="16">
    <source>
        <dbReference type="Google" id="ProtNLM"/>
    </source>
</evidence>
<dbReference type="Pfam" id="PF09594">
    <property type="entry name" value="GT87"/>
    <property type="match status" value="1"/>
</dbReference>
<keyword evidence="4" id="KW-1003">Cell membrane</keyword>
<dbReference type="GO" id="GO:0000009">
    <property type="term" value="F:alpha-1,6-mannosyltransferase activity"/>
    <property type="evidence" value="ECO:0007669"/>
    <property type="project" value="InterPro"/>
</dbReference>
<keyword evidence="15" id="KW-1185">Reference proteome</keyword>